<evidence type="ECO:0000256" key="1">
    <source>
        <dbReference type="SAM" id="SignalP"/>
    </source>
</evidence>
<evidence type="ECO:0000313" key="4">
    <source>
        <dbReference type="Proteomes" id="UP000504628"/>
    </source>
</evidence>
<reference evidence="6" key="2">
    <citation type="submission" date="2025-04" db="UniProtKB">
        <authorList>
            <consortium name="RefSeq"/>
        </authorList>
    </citation>
    <scope>IDENTIFICATION</scope>
    <source>
        <tissue evidence="6">Muscle</tissue>
    </source>
</reference>
<feature type="signal peptide" evidence="1">
    <location>
        <begin position="1"/>
        <end position="22"/>
    </location>
</feature>
<dbReference type="GO" id="GO:0030414">
    <property type="term" value="F:peptidase inhibitor activity"/>
    <property type="evidence" value="ECO:0007669"/>
    <property type="project" value="InterPro"/>
</dbReference>
<feature type="domain" description="WAP" evidence="2">
    <location>
        <begin position="47"/>
        <end position="78"/>
    </location>
</feature>
<evidence type="ECO:0000313" key="5">
    <source>
        <dbReference type="Proteomes" id="UP000664940"/>
    </source>
</evidence>
<dbReference type="RefSeq" id="XP_028379694.1">
    <property type="nucleotide sequence ID" value="XM_028523893.2"/>
</dbReference>
<dbReference type="OrthoDB" id="9835640at2759"/>
<dbReference type="Pfam" id="PF00095">
    <property type="entry name" value="WAP"/>
    <property type="match status" value="1"/>
</dbReference>
<reference evidence="3 5" key="1">
    <citation type="journal article" date="2020" name="Nature">
        <title>Six reference-quality genomes reveal evolution of bat adaptations.</title>
        <authorList>
            <person name="Jebb D."/>
            <person name="Huang Z."/>
            <person name="Pippel M."/>
            <person name="Hughes G.M."/>
            <person name="Lavrichenko K."/>
            <person name="Devanna P."/>
            <person name="Winkler S."/>
            <person name="Jermiin L.S."/>
            <person name="Skirmuntt E.C."/>
            <person name="Katzourakis A."/>
            <person name="Burkitt-Gray L."/>
            <person name="Ray D.A."/>
            <person name="Sullivan K.A.M."/>
            <person name="Roscito J.G."/>
            <person name="Kirilenko B.M."/>
            <person name="Davalos L.M."/>
            <person name="Corthals A.P."/>
            <person name="Power M.L."/>
            <person name="Jones G."/>
            <person name="Ransome R.D."/>
            <person name="Dechmann D.K.N."/>
            <person name="Locatelli A.G."/>
            <person name="Puechmaille S.J."/>
            <person name="Fedrigo O."/>
            <person name="Jarvis E.D."/>
            <person name="Hiller M."/>
            <person name="Vernes S.C."/>
            <person name="Myers E.W."/>
            <person name="Teeling E.C."/>
        </authorList>
    </citation>
    <scope>NUCLEOTIDE SEQUENCE [LARGE SCALE GENOMIC DNA]</scope>
    <source>
        <strain evidence="3">Bat1K_MPI-CBG_1</strain>
    </source>
</reference>
<dbReference type="EMBL" id="JABVXQ010000010">
    <property type="protein sequence ID" value="KAF6089774.1"/>
    <property type="molecule type" value="Genomic_DNA"/>
</dbReference>
<dbReference type="GO" id="GO:0005576">
    <property type="term" value="C:extracellular region"/>
    <property type="evidence" value="ECO:0007669"/>
    <property type="project" value="InterPro"/>
</dbReference>
<feature type="chain" id="PRO_5044641757" evidence="1">
    <location>
        <begin position="23"/>
        <end position="80"/>
    </location>
</feature>
<gene>
    <name evidence="6" type="primary">WFDC10A</name>
    <name evidence="3" type="ORF">HJG60_020327</name>
</gene>
<evidence type="ECO:0000259" key="2">
    <source>
        <dbReference type="Pfam" id="PF00095"/>
    </source>
</evidence>
<sequence>MAPQALLPTLLLCLLLLLQAQGGPHRRKRIQNPQLSTEIKECEKRIQVHLCRHPCKHHRECQANNVCCLSFCGSVCMNVL</sequence>
<proteinExistence type="predicted"/>
<keyword evidence="4" id="KW-1185">Reference proteome</keyword>
<accession>A0A6J2MJN3</accession>
<dbReference type="Proteomes" id="UP000504628">
    <property type="component" value="Chromosome 9"/>
</dbReference>
<keyword evidence="1" id="KW-0732">Signal</keyword>
<dbReference type="GeneID" id="114506283"/>
<dbReference type="CTD" id="140832"/>
<dbReference type="AlphaFoldDB" id="A0A6J2MJN3"/>
<dbReference type="InterPro" id="IPR008197">
    <property type="entry name" value="WAP_dom"/>
</dbReference>
<organism evidence="4 6">
    <name type="scientific">Phyllostomus discolor</name>
    <name type="common">pale spear-nosed bat</name>
    <dbReference type="NCBI Taxonomy" id="89673"/>
    <lineage>
        <taxon>Eukaryota</taxon>
        <taxon>Metazoa</taxon>
        <taxon>Chordata</taxon>
        <taxon>Craniata</taxon>
        <taxon>Vertebrata</taxon>
        <taxon>Euteleostomi</taxon>
        <taxon>Mammalia</taxon>
        <taxon>Eutheria</taxon>
        <taxon>Laurasiatheria</taxon>
        <taxon>Chiroptera</taxon>
        <taxon>Yangochiroptera</taxon>
        <taxon>Phyllostomidae</taxon>
        <taxon>Phyllostominae</taxon>
        <taxon>Phyllostomus</taxon>
    </lineage>
</organism>
<evidence type="ECO:0000313" key="3">
    <source>
        <dbReference type="EMBL" id="KAF6089774.1"/>
    </source>
</evidence>
<name>A0A6J2MJN3_9CHIR</name>
<dbReference type="KEGG" id="pdic:114506283"/>
<evidence type="ECO:0000313" key="6">
    <source>
        <dbReference type="RefSeq" id="XP_028379694.1"/>
    </source>
</evidence>
<dbReference type="Proteomes" id="UP000664940">
    <property type="component" value="Unassembled WGS sequence"/>
</dbReference>
<protein>
    <submittedName>
        <fullName evidence="3">WAP four-disulfide core domain 10A</fullName>
    </submittedName>
    <submittedName>
        <fullName evidence="6">WAP four-disulfide core domain protein 10A</fullName>
    </submittedName>
</protein>